<reference evidence="10 11" key="1">
    <citation type="journal article" date="2009" name="Nature">
        <title>Evolution of pathogenicity and sexual reproduction in eight Candida genomes.</title>
        <authorList>
            <person name="Butler G."/>
            <person name="Rasmussen M.D."/>
            <person name="Lin M.F."/>
            <person name="Santos M.A."/>
            <person name="Sakthikumar S."/>
            <person name="Munro C.A."/>
            <person name="Rheinbay E."/>
            <person name="Grabherr M."/>
            <person name="Forche A."/>
            <person name="Reedy J.L."/>
            <person name="Agrafioti I."/>
            <person name="Arnaud M.B."/>
            <person name="Bates S."/>
            <person name="Brown A.J."/>
            <person name="Brunke S."/>
            <person name="Costanzo M.C."/>
            <person name="Fitzpatrick D.A."/>
            <person name="de Groot P.W."/>
            <person name="Harris D."/>
            <person name="Hoyer L.L."/>
            <person name="Hube B."/>
            <person name="Klis F.M."/>
            <person name="Kodira C."/>
            <person name="Lennard N."/>
            <person name="Logue M.E."/>
            <person name="Martin R."/>
            <person name="Neiman A.M."/>
            <person name="Nikolaou E."/>
            <person name="Quail M.A."/>
            <person name="Quinn J."/>
            <person name="Santos M.C."/>
            <person name="Schmitzberger F.F."/>
            <person name="Sherlock G."/>
            <person name="Shah P."/>
            <person name="Silverstein K.A."/>
            <person name="Skrzypek M.S."/>
            <person name="Soll D."/>
            <person name="Staggs R."/>
            <person name="Stansfield I."/>
            <person name="Stumpf M.P."/>
            <person name="Sudbery P.E."/>
            <person name="Srikantha T."/>
            <person name="Zeng Q."/>
            <person name="Berman J."/>
            <person name="Berriman M."/>
            <person name="Heitman J."/>
            <person name="Gow N.A."/>
            <person name="Lorenz M.C."/>
            <person name="Birren B.W."/>
            <person name="Kellis M."/>
            <person name="Cuomo C.A."/>
        </authorList>
    </citation>
    <scope>NUCLEOTIDE SEQUENCE [LARGE SCALE GENOMIC DNA]</scope>
    <source>
        <strain evidence="11">ATCC 6260 / CBS 566 / DSM 6381 / JCM 1539 / NBRC 10279 / NRRL Y-324</strain>
    </source>
</reference>
<protein>
    <recommendedName>
        <fullName evidence="12">Arsenical-resistance protein</fullName>
    </recommendedName>
</protein>
<feature type="transmembrane region" description="Helical" evidence="9">
    <location>
        <begin position="89"/>
        <end position="111"/>
    </location>
</feature>
<keyword evidence="7 8" id="KW-0472">Membrane</keyword>
<evidence type="ECO:0000256" key="4">
    <source>
        <dbReference type="ARBA" id="ARBA00022475"/>
    </source>
</evidence>
<dbReference type="PANTHER" id="PTHR43057">
    <property type="entry name" value="ARSENITE EFFLUX TRANSPORTER"/>
    <property type="match status" value="1"/>
</dbReference>
<dbReference type="GO" id="GO:0015297">
    <property type="term" value="F:antiporter activity"/>
    <property type="evidence" value="ECO:0007669"/>
    <property type="project" value="UniProtKB-UniRule"/>
</dbReference>
<dbReference type="NCBIfam" id="TIGR00832">
    <property type="entry name" value="acr3"/>
    <property type="match status" value="1"/>
</dbReference>
<evidence type="ECO:0000256" key="3">
    <source>
        <dbReference type="ARBA" id="ARBA00022448"/>
    </source>
</evidence>
<feature type="transmembrane region" description="Helical" evidence="9">
    <location>
        <begin position="186"/>
        <end position="209"/>
    </location>
</feature>
<dbReference type="eggNOG" id="ENOG502QPKH">
    <property type="taxonomic scope" value="Eukaryota"/>
</dbReference>
<accession>A5DR58</accession>
<evidence type="ECO:0000256" key="6">
    <source>
        <dbReference type="ARBA" id="ARBA00022989"/>
    </source>
</evidence>
<dbReference type="InterPro" id="IPR004706">
    <property type="entry name" value="Arsenical-R_Acr3"/>
</dbReference>
<feature type="transmembrane region" description="Helical" evidence="9">
    <location>
        <begin position="259"/>
        <end position="278"/>
    </location>
</feature>
<dbReference type="Pfam" id="PF01758">
    <property type="entry name" value="SBF"/>
    <property type="match status" value="1"/>
</dbReference>
<dbReference type="RefSeq" id="XP_001481996.2">
    <property type="nucleotide sequence ID" value="XM_001481946.1"/>
</dbReference>
<keyword evidence="3 8" id="KW-0813">Transport</keyword>
<keyword evidence="4 8" id="KW-1003">Cell membrane</keyword>
<evidence type="ECO:0000313" key="10">
    <source>
        <dbReference type="EMBL" id="EDK41661.2"/>
    </source>
</evidence>
<comment type="subcellular location">
    <subcellularLocation>
        <location evidence="1 8">Cell membrane</location>
        <topology evidence="1 8">Multi-pass membrane protein</topology>
    </subcellularLocation>
</comment>
<evidence type="ECO:0000256" key="9">
    <source>
        <dbReference type="SAM" id="Phobius"/>
    </source>
</evidence>
<dbReference type="FunCoup" id="A5DR58">
    <property type="interactions" value="17"/>
</dbReference>
<dbReference type="PIRSF" id="PIRSF005508">
    <property type="entry name" value="Acr3"/>
    <property type="match status" value="1"/>
</dbReference>
<evidence type="ECO:0000256" key="8">
    <source>
        <dbReference type="PIRNR" id="PIRNR005508"/>
    </source>
</evidence>
<name>A5DR58_PICGU</name>
<dbReference type="GO" id="GO:0015104">
    <property type="term" value="F:antimonite transmembrane transporter activity"/>
    <property type="evidence" value="ECO:0007669"/>
    <property type="project" value="EnsemblFungi"/>
</dbReference>
<keyword evidence="6 8" id="KW-1133">Transmembrane helix</keyword>
<organism evidence="10 11">
    <name type="scientific">Meyerozyma guilliermondii (strain ATCC 6260 / CBS 566 / DSM 6381 / JCM 1539 / NBRC 10279 / NRRL Y-324)</name>
    <name type="common">Yeast</name>
    <name type="synonym">Candida guilliermondii</name>
    <dbReference type="NCBI Taxonomy" id="294746"/>
    <lineage>
        <taxon>Eukaryota</taxon>
        <taxon>Fungi</taxon>
        <taxon>Dikarya</taxon>
        <taxon>Ascomycota</taxon>
        <taxon>Saccharomycotina</taxon>
        <taxon>Pichiomycetes</taxon>
        <taxon>Debaryomycetaceae</taxon>
        <taxon>Meyerozyma</taxon>
    </lineage>
</organism>
<evidence type="ECO:0000256" key="2">
    <source>
        <dbReference type="ARBA" id="ARBA00010110"/>
    </source>
</evidence>
<feature type="transmembrane region" description="Helical" evidence="9">
    <location>
        <begin position="117"/>
        <end position="136"/>
    </location>
</feature>
<feature type="transmembrane region" description="Helical" evidence="9">
    <location>
        <begin position="148"/>
        <end position="174"/>
    </location>
</feature>
<dbReference type="VEuPathDB" id="FungiDB:PGUG_05759"/>
<evidence type="ECO:0008006" key="12">
    <source>
        <dbReference type="Google" id="ProtNLM"/>
    </source>
</evidence>
<keyword evidence="5 8" id="KW-0812">Transmembrane</keyword>
<sequence length="392" mass="43365">MTLAQDVNKKVSLVDKLLPLLIILAIIIGIVISVYAPNAQSSFGGVTVVGVSVPLAVGMIIMMIPPFFKVRWEFLNQTMFTRSFARSMMISLVLNWIICPLFMLGLAWLTLFDQPEFRTGIIMIGTARCIAMVVLWNDIAGGSTDLCAIIVVVNSLLQLVLYAPYQLLLCYVISGDPIPSMISYSLVAKTLVFFLGIPIVAGIVLRFLAKISIGVELGTKILSPFAPLGLLYTVIVIFIEKGKDFLHETGPAFRCFAPLFVYFVVVWNATFFGLRWLLGRTVLVQEENNPLLCGCEKEKESNPKAWKMWCSAPYQEVATHAFTAASNNFELSLSVAISLYGANSKQAIAATFGPVLEIPLLMILCFVSLYFRRIFLWSDVRSEAEEPVTSDS</sequence>
<dbReference type="GeneID" id="5123899"/>
<evidence type="ECO:0000256" key="5">
    <source>
        <dbReference type="ARBA" id="ARBA00022692"/>
    </source>
</evidence>
<dbReference type="EMBL" id="CH408162">
    <property type="protein sequence ID" value="EDK41661.2"/>
    <property type="molecule type" value="Genomic_DNA"/>
</dbReference>
<proteinExistence type="inferred from homology"/>
<dbReference type="KEGG" id="pgu:PGUG_05759"/>
<dbReference type="OrthoDB" id="187348at2759"/>
<evidence type="ECO:0000256" key="7">
    <source>
        <dbReference type="ARBA" id="ARBA00023136"/>
    </source>
</evidence>
<gene>
    <name evidence="10" type="ORF">PGUG_05759</name>
</gene>
<dbReference type="GO" id="GO:0015105">
    <property type="term" value="F:arsenite transmembrane transporter activity"/>
    <property type="evidence" value="ECO:0007669"/>
    <property type="project" value="EnsemblFungi"/>
</dbReference>
<dbReference type="PANTHER" id="PTHR43057:SF1">
    <property type="entry name" value="ARSENICAL-RESISTANCE PROTEIN 3"/>
    <property type="match status" value="1"/>
</dbReference>
<dbReference type="GO" id="GO:0005886">
    <property type="term" value="C:plasma membrane"/>
    <property type="evidence" value="ECO:0007669"/>
    <property type="project" value="UniProtKB-SubCell"/>
</dbReference>
<dbReference type="InterPro" id="IPR002657">
    <property type="entry name" value="BilAc:Na_symport/Acr3"/>
</dbReference>
<feature type="transmembrane region" description="Helical" evidence="9">
    <location>
        <begin position="347"/>
        <end position="371"/>
    </location>
</feature>
<dbReference type="STRING" id="294746.A5DR58"/>
<evidence type="ECO:0000256" key="1">
    <source>
        <dbReference type="ARBA" id="ARBA00004651"/>
    </source>
</evidence>
<feature type="transmembrane region" description="Helical" evidence="9">
    <location>
        <begin position="17"/>
        <end position="36"/>
    </location>
</feature>
<dbReference type="InParanoid" id="A5DR58"/>
<dbReference type="InterPro" id="IPR038770">
    <property type="entry name" value="Na+/solute_symporter_sf"/>
</dbReference>
<feature type="transmembrane region" description="Helical" evidence="9">
    <location>
        <begin position="221"/>
        <end position="239"/>
    </location>
</feature>
<comment type="similarity">
    <text evidence="2 8">Belongs to the arsenical resistance-3 (ACR3) (TC 2.A.59) family.</text>
</comment>
<dbReference type="AlphaFoldDB" id="A5DR58"/>
<keyword evidence="11" id="KW-1185">Reference proteome</keyword>
<dbReference type="Proteomes" id="UP000001997">
    <property type="component" value="Unassembled WGS sequence"/>
</dbReference>
<evidence type="ECO:0000313" key="11">
    <source>
        <dbReference type="Proteomes" id="UP000001997"/>
    </source>
</evidence>
<dbReference type="Gene3D" id="1.20.1530.20">
    <property type="match status" value="1"/>
</dbReference>
<dbReference type="OMA" id="MVLMWGY"/>
<feature type="transmembrane region" description="Helical" evidence="9">
    <location>
        <begin position="42"/>
        <end position="68"/>
    </location>
</feature>
<dbReference type="HOGENOM" id="CLU_022869_0_0_1"/>